<sequence>MFLFDGLFFLTIMLSLPCLLTRFSQSCGDADKGFNSSLCLHVSARGIYGLGRTSGRALFQYQGMFRL</sequence>
<evidence type="ECO:0000313" key="2">
    <source>
        <dbReference type="Proteomes" id="UP000323917"/>
    </source>
</evidence>
<keyword evidence="2" id="KW-1185">Reference proteome</keyword>
<protein>
    <submittedName>
        <fullName evidence="1">Uncharacterized protein</fullName>
    </submittedName>
</protein>
<dbReference type="KEGG" id="bgok:Pr1d_25950"/>
<organism evidence="1 2">
    <name type="scientific">Bythopirellula goksoeyrii</name>
    <dbReference type="NCBI Taxonomy" id="1400387"/>
    <lineage>
        <taxon>Bacteria</taxon>
        <taxon>Pseudomonadati</taxon>
        <taxon>Planctomycetota</taxon>
        <taxon>Planctomycetia</taxon>
        <taxon>Pirellulales</taxon>
        <taxon>Lacipirellulaceae</taxon>
        <taxon>Bythopirellula</taxon>
    </lineage>
</organism>
<dbReference type="EMBL" id="CP042913">
    <property type="protein sequence ID" value="QEG35299.1"/>
    <property type="molecule type" value="Genomic_DNA"/>
</dbReference>
<accession>A0A5B9QBY2</accession>
<proteinExistence type="predicted"/>
<dbReference type="Proteomes" id="UP000323917">
    <property type="component" value="Chromosome"/>
</dbReference>
<evidence type="ECO:0000313" key="1">
    <source>
        <dbReference type="EMBL" id="QEG35299.1"/>
    </source>
</evidence>
<gene>
    <name evidence="1" type="ORF">Pr1d_25950</name>
</gene>
<dbReference type="AlphaFoldDB" id="A0A5B9QBY2"/>
<name>A0A5B9QBY2_9BACT</name>
<reference evidence="1 2" key="1">
    <citation type="submission" date="2019-08" db="EMBL/GenBank/DDBJ databases">
        <title>Deep-cultivation of Planctomycetes and their phenomic and genomic characterization uncovers novel biology.</title>
        <authorList>
            <person name="Wiegand S."/>
            <person name="Jogler M."/>
            <person name="Boedeker C."/>
            <person name="Pinto D."/>
            <person name="Vollmers J."/>
            <person name="Rivas-Marin E."/>
            <person name="Kohn T."/>
            <person name="Peeters S.H."/>
            <person name="Heuer A."/>
            <person name="Rast P."/>
            <person name="Oberbeckmann S."/>
            <person name="Bunk B."/>
            <person name="Jeske O."/>
            <person name="Meyerdierks A."/>
            <person name="Storesund J.E."/>
            <person name="Kallscheuer N."/>
            <person name="Luecker S."/>
            <person name="Lage O.M."/>
            <person name="Pohl T."/>
            <person name="Merkel B.J."/>
            <person name="Hornburger P."/>
            <person name="Mueller R.-W."/>
            <person name="Bruemmer F."/>
            <person name="Labrenz M."/>
            <person name="Spormann A.M."/>
            <person name="Op den Camp H."/>
            <person name="Overmann J."/>
            <person name="Amann R."/>
            <person name="Jetten M.S.M."/>
            <person name="Mascher T."/>
            <person name="Medema M.H."/>
            <person name="Devos D.P."/>
            <person name="Kaster A.-K."/>
            <person name="Ovreas L."/>
            <person name="Rohde M."/>
            <person name="Galperin M.Y."/>
            <person name="Jogler C."/>
        </authorList>
    </citation>
    <scope>NUCLEOTIDE SEQUENCE [LARGE SCALE GENOMIC DNA]</scope>
    <source>
        <strain evidence="1 2">Pr1d</strain>
    </source>
</reference>